<accession>A0ACA9P2T6</accession>
<organism evidence="1 2">
    <name type="scientific">Dentiscutata heterogama</name>
    <dbReference type="NCBI Taxonomy" id="1316150"/>
    <lineage>
        <taxon>Eukaryota</taxon>
        <taxon>Fungi</taxon>
        <taxon>Fungi incertae sedis</taxon>
        <taxon>Mucoromycota</taxon>
        <taxon>Glomeromycotina</taxon>
        <taxon>Glomeromycetes</taxon>
        <taxon>Diversisporales</taxon>
        <taxon>Gigasporaceae</taxon>
        <taxon>Dentiscutata</taxon>
    </lineage>
</organism>
<gene>
    <name evidence="1" type="ORF">DHETER_LOCUS10978</name>
</gene>
<protein>
    <submittedName>
        <fullName evidence="1">1735_t:CDS:1</fullName>
    </submittedName>
</protein>
<comment type="caution">
    <text evidence="1">The sequence shown here is derived from an EMBL/GenBank/DDBJ whole genome shotgun (WGS) entry which is preliminary data.</text>
</comment>
<feature type="non-terminal residue" evidence="1">
    <location>
        <position position="1"/>
    </location>
</feature>
<sequence length="56" mass="6329">DKLKRPSQIEPGKIYQDPNLRLNDQEWLRGFGTLECLNNMAGPSTIQTLIDTITKG</sequence>
<name>A0ACA9P2T6_9GLOM</name>
<feature type="non-terminal residue" evidence="1">
    <location>
        <position position="56"/>
    </location>
</feature>
<keyword evidence="2" id="KW-1185">Reference proteome</keyword>
<evidence type="ECO:0000313" key="2">
    <source>
        <dbReference type="Proteomes" id="UP000789702"/>
    </source>
</evidence>
<reference evidence="1" key="1">
    <citation type="submission" date="2021-06" db="EMBL/GenBank/DDBJ databases">
        <authorList>
            <person name="Kallberg Y."/>
            <person name="Tangrot J."/>
            <person name="Rosling A."/>
        </authorList>
    </citation>
    <scope>NUCLEOTIDE SEQUENCE</scope>
    <source>
        <strain evidence="1">IL203A</strain>
    </source>
</reference>
<proteinExistence type="predicted"/>
<evidence type="ECO:0000313" key="1">
    <source>
        <dbReference type="EMBL" id="CAG8686613.1"/>
    </source>
</evidence>
<dbReference type="EMBL" id="CAJVPU010022781">
    <property type="protein sequence ID" value="CAG8686613.1"/>
    <property type="molecule type" value="Genomic_DNA"/>
</dbReference>
<dbReference type="Proteomes" id="UP000789702">
    <property type="component" value="Unassembled WGS sequence"/>
</dbReference>